<keyword evidence="2" id="KW-0472">Membrane</keyword>
<dbReference type="AlphaFoldDB" id="A0A1I1HU29"/>
<dbReference type="STRING" id="927664.SAMN05421780_10481"/>
<dbReference type="OrthoDB" id="840081at2"/>
<name>A0A1I1HU29_9BACT</name>
<evidence type="ECO:0000256" key="2">
    <source>
        <dbReference type="SAM" id="Phobius"/>
    </source>
</evidence>
<feature type="region of interest" description="Disordered" evidence="1">
    <location>
        <begin position="77"/>
        <end position="103"/>
    </location>
</feature>
<keyword evidence="4" id="KW-1185">Reference proteome</keyword>
<evidence type="ECO:0000313" key="3">
    <source>
        <dbReference type="EMBL" id="SFC27072.1"/>
    </source>
</evidence>
<evidence type="ECO:0000313" key="4">
    <source>
        <dbReference type="Proteomes" id="UP000199514"/>
    </source>
</evidence>
<feature type="transmembrane region" description="Helical" evidence="2">
    <location>
        <begin position="6"/>
        <end position="22"/>
    </location>
</feature>
<sequence length="157" mass="18593">MEFKVKYIYIVLGILYFIFKQIRAAQKKQKEEAASQQGEKASVPQVSFEQLLKQIQEQNSPQPQNLEQESYTGTYRNIEAENMDVSEREYKQERKRRKAKVQRYESIEPEAVESFQKSIFKEYNTAEKPNPYAKLLRNPNSVRKAVIVSELLNKKYF</sequence>
<dbReference type="RefSeq" id="WP_091510565.1">
    <property type="nucleotide sequence ID" value="NZ_FOLE01000004.1"/>
</dbReference>
<accession>A0A1I1HU29</accession>
<keyword evidence="2" id="KW-0812">Transmembrane</keyword>
<keyword evidence="2" id="KW-1133">Transmembrane helix</keyword>
<protein>
    <submittedName>
        <fullName evidence="3">Uncharacterized protein</fullName>
    </submittedName>
</protein>
<organism evidence="3 4">
    <name type="scientific">Flexibacter flexilis DSM 6793</name>
    <dbReference type="NCBI Taxonomy" id="927664"/>
    <lineage>
        <taxon>Bacteria</taxon>
        <taxon>Pseudomonadati</taxon>
        <taxon>Bacteroidota</taxon>
        <taxon>Cytophagia</taxon>
        <taxon>Cytophagales</taxon>
        <taxon>Flexibacteraceae</taxon>
        <taxon>Flexibacter</taxon>
    </lineage>
</organism>
<gene>
    <name evidence="3" type="ORF">SAMN05421780_10481</name>
</gene>
<proteinExistence type="predicted"/>
<dbReference type="Proteomes" id="UP000199514">
    <property type="component" value="Unassembled WGS sequence"/>
</dbReference>
<dbReference type="EMBL" id="FOLE01000004">
    <property type="protein sequence ID" value="SFC27072.1"/>
    <property type="molecule type" value="Genomic_DNA"/>
</dbReference>
<evidence type="ECO:0000256" key="1">
    <source>
        <dbReference type="SAM" id="MobiDB-lite"/>
    </source>
</evidence>
<reference evidence="3 4" key="1">
    <citation type="submission" date="2016-10" db="EMBL/GenBank/DDBJ databases">
        <authorList>
            <person name="de Groot N.N."/>
        </authorList>
    </citation>
    <scope>NUCLEOTIDE SEQUENCE [LARGE SCALE GENOMIC DNA]</scope>
    <source>
        <strain evidence="3 4">DSM 6793</strain>
    </source>
</reference>